<evidence type="ECO:0000256" key="1">
    <source>
        <dbReference type="ARBA" id="ARBA00009617"/>
    </source>
</evidence>
<dbReference type="PANTHER" id="PTHR11328">
    <property type="entry name" value="MAJOR FACILITATOR SUPERFAMILY DOMAIN-CONTAINING PROTEIN"/>
    <property type="match status" value="1"/>
</dbReference>
<feature type="transmembrane region" description="Helical" evidence="2">
    <location>
        <begin position="92"/>
        <end position="108"/>
    </location>
</feature>
<dbReference type="GO" id="GO:0015293">
    <property type="term" value="F:symporter activity"/>
    <property type="evidence" value="ECO:0007669"/>
    <property type="project" value="InterPro"/>
</dbReference>
<proteinExistence type="inferred from homology"/>
<dbReference type="InterPro" id="IPR039672">
    <property type="entry name" value="MFS_2"/>
</dbReference>
<feature type="transmembrane region" description="Helical" evidence="2">
    <location>
        <begin position="439"/>
        <end position="457"/>
    </location>
</feature>
<evidence type="ECO:0000256" key="2">
    <source>
        <dbReference type="SAM" id="Phobius"/>
    </source>
</evidence>
<dbReference type="GO" id="GO:0005886">
    <property type="term" value="C:plasma membrane"/>
    <property type="evidence" value="ECO:0007669"/>
    <property type="project" value="TreeGrafter"/>
</dbReference>
<feature type="transmembrane region" description="Helical" evidence="2">
    <location>
        <begin position="201"/>
        <end position="219"/>
    </location>
</feature>
<organism evidence="3 4">
    <name type="scientific">Alteriqipengyuania lutimaris</name>
    <dbReference type="NCBI Taxonomy" id="1538146"/>
    <lineage>
        <taxon>Bacteria</taxon>
        <taxon>Pseudomonadati</taxon>
        <taxon>Pseudomonadota</taxon>
        <taxon>Alphaproteobacteria</taxon>
        <taxon>Sphingomonadales</taxon>
        <taxon>Erythrobacteraceae</taxon>
        <taxon>Alteriqipengyuania</taxon>
    </lineage>
</organism>
<accession>A0A395LHS0</accession>
<dbReference type="OrthoDB" id="9764596at2"/>
<feature type="transmembrane region" description="Helical" evidence="2">
    <location>
        <begin position="250"/>
        <end position="275"/>
    </location>
</feature>
<dbReference type="SUPFAM" id="SSF103473">
    <property type="entry name" value="MFS general substrate transporter"/>
    <property type="match status" value="1"/>
</dbReference>
<feature type="transmembrane region" description="Helical" evidence="2">
    <location>
        <begin position="347"/>
        <end position="371"/>
    </location>
</feature>
<dbReference type="Pfam" id="PF13347">
    <property type="entry name" value="MFS_2"/>
    <property type="match status" value="1"/>
</dbReference>
<feature type="transmembrane region" description="Helical" evidence="2">
    <location>
        <begin position="281"/>
        <end position="304"/>
    </location>
</feature>
<dbReference type="EMBL" id="QRBB01000001">
    <property type="protein sequence ID" value="RDS76201.1"/>
    <property type="molecule type" value="Genomic_DNA"/>
</dbReference>
<dbReference type="Gene3D" id="1.20.1250.20">
    <property type="entry name" value="MFS general substrate transporter like domains"/>
    <property type="match status" value="1"/>
</dbReference>
<dbReference type="GO" id="GO:0008643">
    <property type="term" value="P:carbohydrate transport"/>
    <property type="evidence" value="ECO:0007669"/>
    <property type="project" value="InterPro"/>
</dbReference>
<feature type="transmembrane region" description="Helical" evidence="2">
    <location>
        <begin position="58"/>
        <end position="80"/>
    </location>
</feature>
<keyword evidence="2" id="KW-1133">Transmembrane helix</keyword>
<gene>
    <name evidence="3" type="ORF">DL238_00260</name>
</gene>
<dbReference type="RefSeq" id="WP_115490435.1">
    <property type="nucleotide sequence ID" value="NZ_JACHWW010000001.1"/>
</dbReference>
<dbReference type="PANTHER" id="PTHR11328:SF24">
    <property type="entry name" value="MAJOR FACILITATOR SUPERFAMILY (MFS) PROFILE DOMAIN-CONTAINING PROTEIN"/>
    <property type="match status" value="1"/>
</dbReference>
<comment type="similarity">
    <text evidence="1">Belongs to the sodium:galactoside symporter (TC 2.A.2) family.</text>
</comment>
<sequence>MGTLGETMASAVHDHRVPIRTKLAFGFGTVAFGIKDNGFSVFLLLFYNQVVGLPAEQVGATIGVALLLDAFVDPVVGNLSDRTRSRFGRRHPWMYGSAVPIALAWLLLWNPPEAGPTATLGYLLVVGFLVRATLSAYEVPSISLLPELTGDYHERTVVLRYRLLFGWGGGLLMLAIAYGLIFGDTPEYENGLLNPAGYPTYALIGALIMFVSVIASALGTHRQLARPVEGRVETAESIGQILSTLKYRPFTVLMLAALFGNANQGITFALTNYLYDFVWEFSSIAFVGYTGILFASAVASFLVVVPIGRRMRKQKAAAICILVAIAFVTVPYWARLLGIAPENGSPWLVPFIYSFTFVGNTAAISVVMFTTSMMADVTDHAANESGKQTEGLFFAGYFFLQKAISGVGIFLSGLILGLVGFPENAQPGTIDQPILMRLTLFYAVSSVLLGIAAAWAFRKFPLGPVAGSDPAGLQTVEREAAAT</sequence>
<keyword evidence="2" id="KW-0472">Membrane</keyword>
<feature type="transmembrane region" description="Helical" evidence="2">
    <location>
        <begin position="161"/>
        <end position="181"/>
    </location>
</feature>
<dbReference type="Proteomes" id="UP000254101">
    <property type="component" value="Unassembled WGS sequence"/>
</dbReference>
<dbReference type="AlphaFoldDB" id="A0A395LHS0"/>
<keyword evidence="4" id="KW-1185">Reference proteome</keyword>
<protein>
    <submittedName>
        <fullName evidence="3">Sodium:melibiose symporter</fullName>
    </submittedName>
</protein>
<feature type="transmembrane region" description="Helical" evidence="2">
    <location>
        <begin position="392"/>
        <end position="419"/>
    </location>
</feature>
<reference evidence="3 4" key="1">
    <citation type="submission" date="2018-07" db="EMBL/GenBank/DDBJ databases">
        <title>Erythrobacter nanhaiensis sp. nov., a novel member of the genus Erythrobacter isolated from the South China Sea.</title>
        <authorList>
            <person name="Chen X."/>
            <person name="Liu J."/>
        </authorList>
    </citation>
    <scope>NUCLEOTIDE SEQUENCE [LARGE SCALE GENOMIC DNA]</scope>
    <source>
        <strain evidence="3 4">S-5</strain>
    </source>
</reference>
<evidence type="ECO:0000313" key="4">
    <source>
        <dbReference type="Proteomes" id="UP000254101"/>
    </source>
</evidence>
<evidence type="ECO:0000313" key="3">
    <source>
        <dbReference type="EMBL" id="RDS76201.1"/>
    </source>
</evidence>
<comment type="caution">
    <text evidence="3">The sequence shown here is derived from an EMBL/GenBank/DDBJ whole genome shotgun (WGS) entry which is preliminary data.</text>
</comment>
<keyword evidence="2" id="KW-0812">Transmembrane</keyword>
<name>A0A395LHS0_9SPHN</name>
<dbReference type="InterPro" id="IPR036259">
    <property type="entry name" value="MFS_trans_sf"/>
</dbReference>
<feature type="transmembrane region" description="Helical" evidence="2">
    <location>
        <begin position="316"/>
        <end position="335"/>
    </location>
</feature>
<feature type="transmembrane region" description="Helical" evidence="2">
    <location>
        <begin position="23"/>
        <end position="46"/>
    </location>
</feature>